<keyword evidence="1" id="KW-0732">Signal</keyword>
<keyword evidence="3" id="KW-1185">Reference proteome</keyword>
<feature type="chain" id="PRO_5003477776" description="Glycoside hydrolase family 42 N-terminal domain-containing protein" evidence="1">
    <location>
        <begin position="27"/>
        <end position="723"/>
    </location>
</feature>
<evidence type="ECO:0000313" key="2">
    <source>
        <dbReference type="EMBL" id="EHB93036.1"/>
    </source>
</evidence>
<evidence type="ECO:0000313" key="3">
    <source>
        <dbReference type="Proteomes" id="UP000006008"/>
    </source>
</evidence>
<dbReference type="Proteomes" id="UP000006008">
    <property type="component" value="Unassembled WGS sequence"/>
</dbReference>
<feature type="signal peptide" evidence="1">
    <location>
        <begin position="1"/>
        <end position="26"/>
    </location>
</feature>
<dbReference type="PATRIC" id="fig|742725.3.peg.340"/>
<accession>G5H5U2</accession>
<dbReference type="AlphaFoldDB" id="G5H5U2"/>
<dbReference type="OrthoDB" id="786434at2"/>
<organism evidence="2 3">
    <name type="scientific">Alistipes indistinctus YIT 12060</name>
    <dbReference type="NCBI Taxonomy" id="742725"/>
    <lineage>
        <taxon>Bacteria</taxon>
        <taxon>Pseudomonadati</taxon>
        <taxon>Bacteroidota</taxon>
        <taxon>Bacteroidia</taxon>
        <taxon>Bacteroidales</taxon>
        <taxon>Rikenellaceae</taxon>
        <taxon>Alistipes</taxon>
    </lineage>
</organism>
<dbReference type="RefSeq" id="WP_009133108.1">
    <property type="nucleotide sequence ID" value="NZ_CP102250.1"/>
</dbReference>
<dbReference type="eggNOG" id="ENOG502Z7ZN">
    <property type="taxonomic scope" value="Bacteria"/>
</dbReference>
<dbReference type="GeneID" id="92816724"/>
<comment type="caution">
    <text evidence="2">The sequence shown here is derived from an EMBL/GenBank/DDBJ whole genome shotgun (WGS) entry which is preliminary data.</text>
</comment>
<sequence>MRKNYAKGVLAGLFGLLAAACGPRGAVEYVPQVGNVNYPEAAVWFARGGFPQSWQGQLDTMLGQLELDLYVLSPRGANLADTAAMNPIYREICRQAAAKGVRIGMHVPAGTNPLPEGVQRQQVIFDGTGRLDADGKGKIRVDGWGIRNGKPVGAKVYKVYSYLSRGEGHYEAGSLRDITDRASVRTPDPAHPELTEVTVDGNSFIGGRPVLAMVAYEYEYPDMFAGMPAYFGAILDRFGDVGLTSAALDEFTYLRTVPPWQIGERQYRGRYYSPAMDSAFRAKYRTDMAGTMLAMRMVPERQEQQRMQAVNRYMDLMREGVVRAQASFYDQAKAKLGKDAWIGWHDTYHNQLGGDELWTTGATWWSTRRDYPMTDEWTPLPTQIGMLYAYPSKVLYNMFYDPNDYILYEKVLTDLRYGIRTGYHAIDDAPVQYGVDFKAPDQIPQVNRLVEAARLLNRFDPGKPDANVLVVFGTEALCNWFPDTAQRTAYDVRKLAIEEKAVELQQAGYLTALVPTDLITDGRLTLSRSNRPVLDGHEFDAMIFLYPEYSRPGTMELMERYMAGGGKLMIEGEMNYDFDGNYVKDRFGAWKKKAVATEFSVEDMPKLGVLKNVLEGASRNNDGSIVLTDYPSLCSGEPVAFSVEVGRDVFSGEYTGMLAFLPERGEVVKLASTGLRSLRKNGKELLVFDAPVKLYGEEGDGGFRLTVVDPDGAKPVPAVNRLF</sequence>
<proteinExistence type="predicted"/>
<protein>
    <recommendedName>
        <fullName evidence="4">Glycoside hydrolase family 42 N-terminal domain-containing protein</fullName>
    </recommendedName>
</protein>
<dbReference type="PROSITE" id="PS51257">
    <property type="entry name" value="PROKAR_LIPOPROTEIN"/>
    <property type="match status" value="1"/>
</dbReference>
<evidence type="ECO:0000256" key="1">
    <source>
        <dbReference type="SAM" id="SignalP"/>
    </source>
</evidence>
<gene>
    <name evidence="2" type="ORF">HMPREF9450_00302</name>
</gene>
<reference evidence="2 3" key="1">
    <citation type="submission" date="2011-08" db="EMBL/GenBank/DDBJ databases">
        <title>The Genome Sequence of Alistipes indistinctus YIT 12060.</title>
        <authorList>
            <consortium name="The Broad Institute Genome Sequencing Platform"/>
            <person name="Earl A."/>
            <person name="Ward D."/>
            <person name="Feldgarden M."/>
            <person name="Gevers D."/>
            <person name="Morotomi M."/>
            <person name="Young S.K."/>
            <person name="Zeng Q."/>
            <person name="Gargeya S."/>
            <person name="Fitzgerald M."/>
            <person name="Haas B."/>
            <person name="Abouelleil A."/>
            <person name="Alvarado L."/>
            <person name="Arachchi H.M."/>
            <person name="Berlin A."/>
            <person name="Brown A."/>
            <person name="Chapman S.B."/>
            <person name="Chen Z."/>
            <person name="Dunbar C."/>
            <person name="Freedman E."/>
            <person name="Gearin G."/>
            <person name="Gellesch M."/>
            <person name="Goldberg J."/>
            <person name="Griggs A."/>
            <person name="Gujja S."/>
            <person name="Heiman D."/>
            <person name="Howarth C."/>
            <person name="Larson L."/>
            <person name="Lui A."/>
            <person name="MacDonald P.J.P."/>
            <person name="Montmayeur A."/>
            <person name="Murphy C."/>
            <person name="Neiman D."/>
            <person name="Pearson M."/>
            <person name="Priest M."/>
            <person name="Roberts A."/>
            <person name="Saif S."/>
            <person name="Shea T."/>
            <person name="Shenoy N."/>
            <person name="Sisk P."/>
            <person name="Stolte C."/>
            <person name="Sykes S."/>
            <person name="Wortman J."/>
            <person name="Nusbaum C."/>
            <person name="Birren B."/>
        </authorList>
    </citation>
    <scope>NUCLEOTIDE SEQUENCE [LARGE SCALE GENOMIC DNA]</scope>
    <source>
        <strain evidence="2 3">YIT 12060</strain>
    </source>
</reference>
<dbReference type="EMBL" id="ADLD01000004">
    <property type="protein sequence ID" value="EHB93036.1"/>
    <property type="molecule type" value="Genomic_DNA"/>
</dbReference>
<evidence type="ECO:0008006" key="4">
    <source>
        <dbReference type="Google" id="ProtNLM"/>
    </source>
</evidence>
<name>G5H5U2_9BACT</name>
<dbReference type="HOGENOM" id="CLU_383026_0_0_10"/>